<dbReference type="RefSeq" id="WP_090718698.1">
    <property type="nucleotide sequence ID" value="NZ_CBCSKY010000049.1"/>
</dbReference>
<keyword evidence="5" id="KW-0804">Transcription</keyword>
<dbReference type="GO" id="GO:0045893">
    <property type="term" value="P:positive regulation of DNA-templated transcription"/>
    <property type="evidence" value="ECO:0007669"/>
    <property type="project" value="InterPro"/>
</dbReference>
<dbReference type="InterPro" id="IPR001550">
    <property type="entry name" value="Transcrpt_antitermin_CS"/>
</dbReference>
<dbReference type="InterPro" id="IPR036650">
    <property type="entry name" value="CAT_RNA-bd_dom_sf"/>
</dbReference>
<evidence type="ECO:0000256" key="3">
    <source>
        <dbReference type="ARBA" id="ARBA00023015"/>
    </source>
</evidence>
<organism evidence="8 9">
    <name type="scientific">Paenibacillus typhae</name>
    <dbReference type="NCBI Taxonomy" id="1174501"/>
    <lineage>
        <taxon>Bacteria</taxon>
        <taxon>Bacillati</taxon>
        <taxon>Bacillota</taxon>
        <taxon>Bacilli</taxon>
        <taxon>Bacillales</taxon>
        <taxon>Paenibacillaceae</taxon>
        <taxon>Paenibacillus</taxon>
    </lineage>
</organism>
<keyword evidence="2" id="KW-0694">RNA-binding</keyword>
<dbReference type="Pfam" id="PF00874">
    <property type="entry name" value="PRD"/>
    <property type="match status" value="2"/>
</dbReference>
<dbReference type="EMBL" id="FNDX01000045">
    <property type="protein sequence ID" value="SDK55708.1"/>
    <property type="molecule type" value="Genomic_DNA"/>
</dbReference>
<dbReference type="PANTHER" id="PTHR30185:SF15">
    <property type="entry name" value="CRYPTIC BETA-GLUCOSIDE BGL OPERON ANTITERMINATOR"/>
    <property type="match status" value="1"/>
</dbReference>
<evidence type="ECO:0000256" key="5">
    <source>
        <dbReference type="ARBA" id="ARBA00023163"/>
    </source>
</evidence>
<dbReference type="PROSITE" id="PS51372">
    <property type="entry name" value="PRD_2"/>
    <property type="match status" value="2"/>
</dbReference>
<evidence type="ECO:0000259" key="7">
    <source>
        <dbReference type="PROSITE" id="PS51372"/>
    </source>
</evidence>
<feature type="domain" description="PRD" evidence="7">
    <location>
        <begin position="64"/>
        <end position="169"/>
    </location>
</feature>
<proteinExistence type="inferred from homology"/>
<dbReference type="NCBIfam" id="NF046042">
    <property type="entry name" value="LicT"/>
    <property type="match status" value="1"/>
</dbReference>
<dbReference type="SMART" id="SM01061">
    <property type="entry name" value="CAT_RBD"/>
    <property type="match status" value="1"/>
</dbReference>
<dbReference type="InterPro" id="IPR004341">
    <property type="entry name" value="CAT_RNA-bd_dom"/>
</dbReference>
<evidence type="ECO:0000256" key="1">
    <source>
        <dbReference type="ARBA" id="ARBA00022737"/>
    </source>
</evidence>
<dbReference type="STRING" id="1174501.SAMN05216192_14535"/>
<dbReference type="PANTHER" id="PTHR30185">
    <property type="entry name" value="CRYPTIC BETA-GLUCOSIDE BGL OPERON ANTITERMINATOR"/>
    <property type="match status" value="1"/>
</dbReference>
<comment type="similarity">
    <text evidence="6">Belongs to the transcriptional antiterminator BglG family.</text>
</comment>
<dbReference type="PROSITE" id="PS00654">
    <property type="entry name" value="PRD_1"/>
    <property type="match status" value="1"/>
</dbReference>
<dbReference type="GO" id="GO:0003723">
    <property type="term" value="F:RNA binding"/>
    <property type="evidence" value="ECO:0007669"/>
    <property type="project" value="UniProtKB-KW"/>
</dbReference>
<accession>A0A1G9CVK6</accession>
<feature type="domain" description="PRD" evidence="7">
    <location>
        <begin position="170"/>
        <end position="276"/>
    </location>
</feature>
<evidence type="ECO:0000256" key="2">
    <source>
        <dbReference type="ARBA" id="ARBA00022884"/>
    </source>
</evidence>
<evidence type="ECO:0000313" key="9">
    <source>
        <dbReference type="Proteomes" id="UP000199050"/>
    </source>
</evidence>
<dbReference type="OrthoDB" id="9813552at2"/>
<dbReference type="Pfam" id="PF03123">
    <property type="entry name" value="CAT_RBD"/>
    <property type="match status" value="1"/>
</dbReference>
<dbReference type="InterPro" id="IPR011608">
    <property type="entry name" value="PRD"/>
</dbReference>
<name>A0A1G9CVK6_9BACL</name>
<sequence>MRIAKVLNNNAIITVNDQNKEVVVIGRGIAFKKKAGDLIEEAKIEKIFMDNESISEQMKTLLSEIPLEHMEISENIITIAKMNLGKRLHESIYVSLTDHIHSAIERFRQGHHIKNVLLWEVKKFYKDEFAIGEKALLLIHEKLGIMFPEDEAAHIALHLVNAHMNEEIPNVVKITKIVHEILNIVKYHFKIDYAEESLTYYRFITHLKFFARRILNGTHIENTDSELYEMVRQQYKDSFLCGQKIQDYIRKTYNCTLTNEEVMYLTIHIERVVHLK</sequence>
<dbReference type="AlphaFoldDB" id="A0A1G9CVK6"/>
<dbReference type="SUPFAM" id="SSF63520">
    <property type="entry name" value="PTS-regulatory domain, PRD"/>
    <property type="match status" value="2"/>
</dbReference>
<keyword evidence="3" id="KW-0805">Transcription regulation</keyword>
<keyword evidence="4" id="KW-0010">Activator</keyword>
<dbReference type="InterPro" id="IPR036634">
    <property type="entry name" value="PRD_sf"/>
</dbReference>
<gene>
    <name evidence="8" type="ORF">SAMN05216192_14535</name>
</gene>
<keyword evidence="1" id="KW-0677">Repeat</keyword>
<dbReference type="Gene3D" id="2.30.24.10">
    <property type="entry name" value="CAT RNA-binding domain"/>
    <property type="match status" value="1"/>
</dbReference>
<dbReference type="InterPro" id="IPR050661">
    <property type="entry name" value="BglG_antiterminators"/>
</dbReference>
<evidence type="ECO:0000256" key="4">
    <source>
        <dbReference type="ARBA" id="ARBA00023159"/>
    </source>
</evidence>
<evidence type="ECO:0000256" key="6">
    <source>
        <dbReference type="ARBA" id="ARBA00038510"/>
    </source>
</evidence>
<dbReference type="SUPFAM" id="SSF50151">
    <property type="entry name" value="SacY-like RNA-binding domain"/>
    <property type="match status" value="1"/>
</dbReference>
<evidence type="ECO:0000313" key="8">
    <source>
        <dbReference type="EMBL" id="SDK55708.1"/>
    </source>
</evidence>
<dbReference type="Gene3D" id="1.10.1790.10">
    <property type="entry name" value="PRD domain"/>
    <property type="match status" value="2"/>
</dbReference>
<keyword evidence="9" id="KW-1185">Reference proteome</keyword>
<dbReference type="Proteomes" id="UP000199050">
    <property type="component" value="Unassembled WGS sequence"/>
</dbReference>
<reference evidence="9" key="1">
    <citation type="submission" date="2016-10" db="EMBL/GenBank/DDBJ databases">
        <authorList>
            <person name="Varghese N."/>
            <person name="Submissions S."/>
        </authorList>
    </citation>
    <scope>NUCLEOTIDE SEQUENCE [LARGE SCALE GENOMIC DNA]</scope>
    <source>
        <strain evidence="9">CGMCC 1.11012</strain>
    </source>
</reference>
<protein>
    <submittedName>
        <fullName evidence="8">Transcriptional antiterminator, BglG family</fullName>
    </submittedName>
</protein>